<proteinExistence type="predicted"/>
<dbReference type="PROSITE" id="PS50835">
    <property type="entry name" value="IG_LIKE"/>
    <property type="match status" value="1"/>
</dbReference>
<dbReference type="HOGENOM" id="CLU_077975_8_3_1"/>
<feature type="domain" description="Ig-like" evidence="10">
    <location>
        <begin position="17"/>
        <end position="126"/>
    </location>
</feature>
<keyword evidence="3 9" id="KW-0732">Signal</keyword>
<dbReference type="InterPro" id="IPR003599">
    <property type="entry name" value="Ig_sub"/>
</dbReference>
<keyword evidence="5" id="KW-1015">Disulfide bond</keyword>
<sequence>MEKLLEVSLLILWLQLPRVNSQQEQHHQVLNFQEGENATMNCSYKTSISNLQWYRKDSGQGFVQLILIRSNEREKYRGRLRVTLDNSNKSSSLSIIASQTADSATYICATGHSVNQALAASAQTLPKLPL</sequence>
<feature type="chain" id="PRO_5004044512" evidence="9">
    <location>
        <begin position="22"/>
        <end position="130"/>
    </location>
</feature>
<dbReference type="PANTHER" id="PTHR19339:SF10">
    <property type="entry name" value="IG-LIKE DOMAIN-CONTAINING PROTEIN-RELATED"/>
    <property type="match status" value="1"/>
</dbReference>
<dbReference type="SMART" id="SM00409">
    <property type="entry name" value="IG"/>
    <property type="match status" value="1"/>
</dbReference>
<keyword evidence="4" id="KW-0472">Membrane</keyword>
<dbReference type="Pfam" id="PF07686">
    <property type="entry name" value="V-set"/>
    <property type="match status" value="1"/>
</dbReference>
<evidence type="ECO:0000256" key="2">
    <source>
        <dbReference type="ARBA" id="ARBA00022475"/>
    </source>
</evidence>
<name>M3Y7N7_MUSPF</name>
<dbReference type="SUPFAM" id="SSF48726">
    <property type="entry name" value="Immunoglobulin"/>
    <property type="match status" value="1"/>
</dbReference>
<gene>
    <name evidence="11" type="primary">TRAV17</name>
</gene>
<keyword evidence="8" id="KW-1279">T cell receptor</keyword>
<dbReference type="AlphaFoldDB" id="M3Y7N7"/>
<dbReference type="InParanoid" id="M3Y7N7"/>
<accession>M3Y7N7</accession>
<keyword evidence="8" id="KW-0391">Immunity</keyword>
<dbReference type="InterPro" id="IPR013106">
    <property type="entry name" value="Ig_V-set"/>
</dbReference>
<keyword evidence="2" id="KW-1003">Cell membrane</keyword>
<dbReference type="OMA" id="STWEEKW"/>
<dbReference type="Gene3D" id="2.60.40.10">
    <property type="entry name" value="Immunoglobulins"/>
    <property type="match status" value="1"/>
</dbReference>
<evidence type="ECO:0000256" key="3">
    <source>
        <dbReference type="ARBA" id="ARBA00022729"/>
    </source>
</evidence>
<dbReference type="InterPro" id="IPR051896">
    <property type="entry name" value="TCR_alpha_variable"/>
</dbReference>
<evidence type="ECO:0000256" key="8">
    <source>
        <dbReference type="ARBA" id="ARBA00043266"/>
    </source>
</evidence>
<reference evidence="11" key="1">
    <citation type="submission" date="2024-06" db="UniProtKB">
        <authorList>
            <consortium name="Ensembl"/>
        </authorList>
    </citation>
    <scope>IDENTIFICATION</scope>
</reference>
<evidence type="ECO:0000313" key="11">
    <source>
        <dbReference type="Ensembl" id="ENSMPUP00000007344.1"/>
    </source>
</evidence>
<dbReference type="InterPro" id="IPR036179">
    <property type="entry name" value="Ig-like_dom_sf"/>
</dbReference>
<dbReference type="eggNOG" id="ENOG502SVXB">
    <property type="taxonomic scope" value="Eukaryota"/>
</dbReference>
<dbReference type="InterPro" id="IPR013783">
    <property type="entry name" value="Ig-like_fold"/>
</dbReference>
<protein>
    <submittedName>
        <fullName evidence="11">T cell receptor alpha variable 17</fullName>
    </submittedName>
</protein>
<evidence type="ECO:0000256" key="4">
    <source>
        <dbReference type="ARBA" id="ARBA00023136"/>
    </source>
</evidence>
<evidence type="ECO:0000256" key="5">
    <source>
        <dbReference type="ARBA" id="ARBA00023157"/>
    </source>
</evidence>
<dbReference type="PANTHER" id="PTHR19339">
    <property type="entry name" value="T CELL RECEPTOR ALPHA VARIABLE 39"/>
    <property type="match status" value="1"/>
</dbReference>
<evidence type="ECO:0000259" key="10">
    <source>
        <dbReference type="PROSITE" id="PS50835"/>
    </source>
</evidence>
<comment type="subunit">
    <text evidence="7">Alpha-beta TR is a heterodimer composed of an alpha and beta chain; disulfide-linked. The alpha-beta TR is associated with the transmembrane signaling CD3 coreceptor proteins to form the TR-CD3 (TcR or TCR). The assembly of alpha-beta TR heterodimers with CD3 occurs in the endoplasmic reticulum where a single alpha-beta TR heterodimer associates with one CD3D-CD3E heterodimer, one CD3G-CD3E heterodimer and one CD247 homodimer forming a stable octameric structure. CD3D-CD3E and CD3G-CD3E heterodimers preferentially associate with TR alpha and TR beta chains, respectively. The association of the CD247 homodimer is the last step of TcR assembly in the endoplasmic reticulum and is required for transport to the cell surface.</text>
</comment>
<dbReference type="GO" id="GO:0042101">
    <property type="term" value="C:T cell receptor complex"/>
    <property type="evidence" value="ECO:0007669"/>
    <property type="project" value="UniProtKB-KW"/>
</dbReference>
<evidence type="ECO:0000256" key="7">
    <source>
        <dbReference type="ARBA" id="ARBA00038651"/>
    </source>
</evidence>
<evidence type="ECO:0000256" key="6">
    <source>
        <dbReference type="ARBA" id="ARBA00023180"/>
    </source>
</evidence>
<dbReference type="GeneTree" id="ENSGT00940000163398"/>
<dbReference type="EMBL" id="AEYP01038926">
    <property type="status" value="NOT_ANNOTATED_CDS"/>
    <property type="molecule type" value="Genomic_DNA"/>
</dbReference>
<dbReference type="STRING" id="9669.ENSMPUP00000007344"/>
<keyword evidence="8" id="KW-1064">Adaptive immunity</keyword>
<feature type="signal peptide" evidence="9">
    <location>
        <begin position="1"/>
        <end position="21"/>
    </location>
</feature>
<dbReference type="SMART" id="SM00406">
    <property type="entry name" value="IGv"/>
    <property type="match status" value="1"/>
</dbReference>
<keyword evidence="6" id="KW-0325">Glycoprotein</keyword>
<dbReference type="Ensembl" id="ENSMPUT00000007464.1">
    <property type="protein sequence ID" value="ENSMPUP00000007344.1"/>
    <property type="gene ID" value="ENSMPUG00000007402.1"/>
</dbReference>
<comment type="subcellular location">
    <subcellularLocation>
        <location evidence="1">Cell membrane</location>
    </subcellularLocation>
</comment>
<evidence type="ECO:0000256" key="9">
    <source>
        <dbReference type="SAM" id="SignalP"/>
    </source>
</evidence>
<organism evidence="11">
    <name type="scientific">Mustela putorius furo</name>
    <name type="common">European domestic ferret</name>
    <name type="synonym">Mustela furo</name>
    <dbReference type="NCBI Taxonomy" id="9669"/>
    <lineage>
        <taxon>Eukaryota</taxon>
        <taxon>Metazoa</taxon>
        <taxon>Chordata</taxon>
        <taxon>Craniata</taxon>
        <taxon>Vertebrata</taxon>
        <taxon>Euteleostomi</taxon>
        <taxon>Mammalia</taxon>
        <taxon>Eutheria</taxon>
        <taxon>Laurasiatheria</taxon>
        <taxon>Carnivora</taxon>
        <taxon>Caniformia</taxon>
        <taxon>Musteloidea</taxon>
        <taxon>Mustelidae</taxon>
        <taxon>Mustelinae</taxon>
        <taxon>Mustela</taxon>
    </lineage>
</organism>
<evidence type="ECO:0000256" key="1">
    <source>
        <dbReference type="ARBA" id="ARBA00004236"/>
    </source>
</evidence>
<dbReference type="InterPro" id="IPR007110">
    <property type="entry name" value="Ig-like_dom"/>
</dbReference>